<evidence type="ECO:0000256" key="1">
    <source>
        <dbReference type="SAM" id="MobiDB-lite"/>
    </source>
</evidence>
<sequence>MNLTTLQASGARPGGSRAILAGWLLGTALLTGTLAGCAAAPELDRDAARQLQAQVLAVTEAAAADDPAASLQRLDELVLNLDEAAARGEVSFKRHQSIRASVDAVRADLSARQAAAEAARVAAEQELAAQAAAAAAASAPPPAIVAPAPPANNGKANGKGKGNG</sequence>
<evidence type="ECO:0008006" key="4">
    <source>
        <dbReference type="Google" id="ProtNLM"/>
    </source>
</evidence>
<comment type="caution">
    <text evidence="2">The sequence shown here is derived from an EMBL/GenBank/DDBJ whole genome shotgun (WGS) entry which is preliminary data.</text>
</comment>
<keyword evidence="3" id="KW-1185">Reference proteome</keyword>
<dbReference type="Proteomes" id="UP001252243">
    <property type="component" value="Unassembled WGS sequence"/>
</dbReference>
<gene>
    <name evidence="2" type="ORF">J2X01_000469</name>
</gene>
<dbReference type="RefSeq" id="WP_310050261.1">
    <property type="nucleotide sequence ID" value="NZ_JAVDVQ010000002.1"/>
</dbReference>
<evidence type="ECO:0000313" key="3">
    <source>
        <dbReference type="Proteomes" id="UP001252243"/>
    </source>
</evidence>
<reference evidence="2 3" key="1">
    <citation type="submission" date="2023-07" db="EMBL/GenBank/DDBJ databases">
        <title>Sorghum-associated microbial communities from plants grown in Nebraska, USA.</title>
        <authorList>
            <person name="Schachtman D."/>
        </authorList>
    </citation>
    <scope>NUCLEOTIDE SEQUENCE [LARGE SCALE GENOMIC DNA]</scope>
    <source>
        <strain evidence="2 3">BE167</strain>
    </source>
</reference>
<feature type="compositionally biased region" description="Pro residues" evidence="1">
    <location>
        <begin position="139"/>
        <end position="150"/>
    </location>
</feature>
<feature type="region of interest" description="Disordered" evidence="1">
    <location>
        <begin position="130"/>
        <end position="164"/>
    </location>
</feature>
<proteinExistence type="predicted"/>
<evidence type="ECO:0000313" key="2">
    <source>
        <dbReference type="EMBL" id="MDR7081192.1"/>
    </source>
</evidence>
<name>A0ABU1U7L5_9MICC</name>
<accession>A0ABU1U7L5</accession>
<protein>
    <recommendedName>
        <fullName evidence="4">Mucin-associated surface protein</fullName>
    </recommendedName>
</protein>
<organism evidence="2 3">
    <name type="scientific">Arthrobacter ginsengisoli</name>
    <dbReference type="NCBI Taxonomy" id="1356565"/>
    <lineage>
        <taxon>Bacteria</taxon>
        <taxon>Bacillati</taxon>
        <taxon>Actinomycetota</taxon>
        <taxon>Actinomycetes</taxon>
        <taxon>Micrococcales</taxon>
        <taxon>Micrococcaceae</taxon>
        <taxon>Arthrobacter</taxon>
    </lineage>
</organism>
<dbReference type="EMBL" id="JAVDVQ010000002">
    <property type="protein sequence ID" value="MDR7081192.1"/>
    <property type="molecule type" value="Genomic_DNA"/>
</dbReference>